<dbReference type="InterPro" id="IPR007712">
    <property type="entry name" value="RelE/ParE_toxin"/>
</dbReference>
<sequence>MKYKVVVSEEASKNIRNIFRYIALTLQSPENAFNQIKRIEKHIRGLSEMPYRFRVYKHGKWKGRGLHVMPVDNYCIFYIPDDESTTVTILQVMYGGQDIEKWLDKITL</sequence>
<evidence type="ECO:0008006" key="4">
    <source>
        <dbReference type="Google" id="ProtNLM"/>
    </source>
</evidence>
<dbReference type="SUPFAM" id="SSF143011">
    <property type="entry name" value="RelE-like"/>
    <property type="match status" value="1"/>
</dbReference>
<evidence type="ECO:0000313" key="3">
    <source>
        <dbReference type="Proteomes" id="UP000030993"/>
    </source>
</evidence>
<evidence type="ECO:0000256" key="1">
    <source>
        <dbReference type="ARBA" id="ARBA00022649"/>
    </source>
</evidence>
<organism evidence="2 3">
    <name type="scientific">Anaerovibrio lipolyticus</name>
    <dbReference type="NCBI Taxonomy" id="82374"/>
    <lineage>
        <taxon>Bacteria</taxon>
        <taxon>Bacillati</taxon>
        <taxon>Bacillota</taxon>
        <taxon>Negativicutes</taxon>
        <taxon>Selenomonadales</taxon>
        <taxon>Selenomonadaceae</taxon>
        <taxon>Anaerovibrio</taxon>
    </lineage>
</organism>
<name>A0A0B2JYR2_9FIRM</name>
<dbReference type="Proteomes" id="UP000030993">
    <property type="component" value="Unassembled WGS sequence"/>
</dbReference>
<evidence type="ECO:0000313" key="2">
    <source>
        <dbReference type="EMBL" id="KHM52699.1"/>
    </source>
</evidence>
<gene>
    <name evidence="2" type="ORF">NZ47_03285</name>
</gene>
<keyword evidence="1" id="KW-1277">Toxin-antitoxin system</keyword>
<dbReference type="InterPro" id="IPR035093">
    <property type="entry name" value="RelE/ParE_toxin_dom_sf"/>
</dbReference>
<dbReference type="STRING" id="82374.NZ47_03285"/>
<accession>A0A0B2JYR2</accession>
<dbReference type="Pfam" id="PF05016">
    <property type="entry name" value="ParE_toxin"/>
    <property type="match status" value="1"/>
</dbReference>
<keyword evidence="3" id="KW-1185">Reference proteome</keyword>
<dbReference type="Gene3D" id="3.30.2310.20">
    <property type="entry name" value="RelE-like"/>
    <property type="match status" value="1"/>
</dbReference>
<dbReference type="AlphaFoldDB" id="A0A0B2JYR2"/>
<dbReference type="EMBL" id="JSCE01000065">
    <property type="protein sequence ID" value="KHM52699.1"/>
    <property type="molecule type" value="Genomic_DNA"/>
</dbReference>
<protein>
    <recommendedName>
        <fullName evidence="4">Type II toxin-antitoxin system RelE/ParE family toxin</fullName>
    </recommendedName>
</protein>
<reference evidence="2 3" key="1">
    <citation type="journal article" date="2013" name="PLoS ONE">
        <title>Identification and characterization of three novel lipases belonging to families II and V from Anaerovibrio lipolyticus 5ST.</title>
        <authorList>
            <person name="Prive F."/>
            <person name="Kaderbhai N.N."/>
            <person name="Girdwood S."/>
            <person name="Worgan H.J."/>
            <person name="Pinloche E."/>
            <person name="Scollan N.D."/>
            <person name="Huws S.A."/>
            <person name="Newbold C.J."/>
        </authorList>
    </citation>
    <scope>NUCLEOTIDE SEQUENCE [LARGE SCALE GENOMIC DNA]</scope>
    <source>
        <strain evidence="2 3">5S</strain>
    </source>
</reference>
<proteinExistence type="predicted"/>
<dbReference type="RefSeq" id="WP_039206381.1">
    <property type="nucleotide sequence ID" value="NZ_JSCE01000065.1"/>
</dbReference>
<comment type="caution">
    <text evidence="2">The sequence shown here is derived from an EMBL/GenBank/DDBJ whole genome shotgun (WGS) entry which is preliminary data.</text>
</comment>